<keyword evidence="2" id="KW-0813">Transport</keyword>
<reference evidence="8 9" key="1">
    <citation type="journal article" date="2012" name="Genome Biol.">
        <title>Genome and low-iron response of an oceanic diatom adapted to chronic iron limitation.</title>
        <authorList>
            <person name="Lommer M."/>
            <person name="Specht M."/>
            <person name="Roy A.S."/>
            <person name="Kraemer L."/>
            <person name="Andreson R."/>
            <person name="Gutowska M.A."/>
            <person name="Wolf J."/>
            <person name="Bergner S.V."/>
            <person name="Schilhabel M.B."/>
            <person name="Klostermeier U.C."/>
            <person name="Beiko R.G."/>
            <person name="Rosenstiel P."/>
            <person name="Hippler M."/>
            <person name="Laroche J."/>
        </authorList>
    </citation>
    <scope>NUCLEOTIDE SEQUENCE [LARGE SCALE GENOMIC DNA]</scope>
    <source>
        <strain evidence="8 9">CCMP1005</strain>
    </source>
</reference>
<feature type="domain" description="Amino acid transporter transmembrane" evidence="7">
    <location>
        <begin position="66"/>
        <end position="428"/>
    </location>
</feature>
<keyword evidence="3 6" id="KW-0812">Transmembrane</keyword>
<feature type="transmembrane region" description="Helical" evidence="6">
    <location>
        <begin position="280"/>
        <end position="301"/>
    </location>
</feature>
<name>K0RFH5_THAOC</name>
<evidence type="ECO:0000256" key="4">
    <source>
        <dbReference type="ARBA" id="ARBA00022989"/>
    </source>
</evidence>
<dbReference type="Pfam" id="PF01490">
    <property type="entry name" value="Aa_trans"/>
    <property type="match status" value="1"/>
</dbReference>
<evidence type="ECO:0000256" key="1">
    <source>
        <dbReference type="ARBA" id="ARBA00004370"/>
    </source>
</evidence>
<dbReference type="OrthoDB" id="44226at2759"/>
<dbReference type="GO" id="GO:0016020">
    <property type="term" value="C:membrane"/>
    <property type="evidence" value="ECO:0007669"/>
    <property type="project" value="UniProtKB-SubCell"/>
</dbReference>
<feature type="transmembrane region" description="Helical" evidence="6">
    <location>
        <begin position="150"/>
        <end position="174"/>
    </location>
</feature>
<evidence type="ECO:0000256" key="5">
    <source>
        <dbReference type="ARBA" id="ARBA00023136"/>
    </source>
</evidence>
<dbReference type="EMBL" id="AGNL01039722">
    <property type="protein sequence ID" value="EJK52488.1"/>
    <property type="molecule type" value="Genomic_DNA"/>
</dbReference>
<keyword evidence="4 6" id="KW-1133">Transmembrane helix</keyword>
<evidence type="ECO:0000256" key="6">
    <source>
        <dbReference type="SAM" id="Phobius"/>
    </source>
</evidence>
<protein>
    <recommendedName>
        <fullName evidence="7">Amino acid transporter transmembrane domain-containing protein</fullName>
    </recommendedName>
</protein>
<feature type="transmembrane region" description="Helical" evidence="6">
    <location>
        <begin position="194"/>
        <end position="218"/>
    </location>
</feature>
<comment type="subcellular location">
    <subcellularLocation>
        <location evidence="1">Membrane</location>
    </subcellularLocation>
</comment>
<feature type="transmembrane region" description="Helical" evidence="6">
    <location>
        <begin position="406"/>
        <end position="428"/>
    </location>
</feature>
<dbReference type="AlphaFoldDB" id="K0RFH5"/>
<organism evidence="8 9">
    <name type="scientific">Thalassiosira oceanica</name>
    <name type="common">Marine diatom</name>
    <dbReference type="NCBI Taxonomy" id="159749"/>
    <lineage>
        <taxon>Eukaryota</taxon>
        <taxon>Sar</taxon>
        <taxon>Stramenopiles</taxon>
        <taxon>Ochrophyta</taxon>
        <taxon>Bacillariophyta</taxon>
        <taxon>Coscinodiscophyceae</taxon>
        <taxon>Thalassiosirophycidae</taxon>
        <taxon>Thalassiosirales</taxon>
        <taxon>Thalassiosiraceae</taxon>
        <taxon>Thalassiosira</taxon>
    </lineage>
</organism>
<dbReference type="InterPro" id="IPR013057">
    <property type="entry name" value="AA_transpt_TM"/>
</dbReference>
<feature type="transmembrane region" description="Helical" evidence="6">
    <location>
        <begin position="239"/>
        <end position="260"/>
    </location>
</feature>
<dbReference type="PANTHER" id="PTHR48017">
    <property type="entry name" value="OS05G0424000 PROTEIN-RELATED"/>
    <property type="match status" value="1"/>
</dbReference>
<feature type="transmembrane region" description="Helical" evidence="6">
    <location>
        <begin position="367"/>
        <end position="386"/>
    </location>
</feature>
<feature type="transmembrane region" description="Helical" evidence="6">
    <location>
        <begin position="344"/>
        <end position="361"/>
    </location>
</feature>
<gene>
    <name evidence="8" type="ORF">THAOC_28226</name>
</gene>
<evidence type="ECO:0000313" key="9">
    <source>
        <dbReference type="Proteomes" id="UP000266841"/>
    </source>
</evidence>
<evidence type="ECO:0000313" key="8">
    <source>
        <dbReference type="EMBL" id="EJK52488.1"/>
    </source>
</evidence>
<dbReference type="eggNOG" id="KOG1303">
    <property type="taxonomic scope" value="Eukaryota"/>
</dbReference>
<feature type="transmembrane region" description="Helical" evidence="6">
    <location>
        <begin position="90"/>
        <end position="109"/>
    </location>
</feature>
<dbReference type="Proteomes" id="UP000266841">
    <property type="component" value="Unassembled WGS sequence"/>
</dbReference>
<proteinExistence type="predicted"/>
<feature type="transmembrane region" description="Helical" evidence="6">
    <location>
        <begin position="121"/>
        <end position="138"/>
    </location>
</feature>
<evidence type="ECO:0000256" key="2">
    <source>
        <dbReference type="ARBA" id="ARBA00022448"/>
    </source>
</evidence>
<keyword evidence="9" id="KW-1185">Reference proteome</keyword>
<sequence>MVPRDLPWHHIPSSGIGGPPATALLLRLTSGWAGGDHRPAREHRDILLVGPAPGRLPRRHAAPDLLAYSAVGDAIMGDGWARRWVRPAQALVFFTVVIAVVIGVGQLLLGLDSEANQGSPSLSLSAWIAVAGPLLLLMSSAPDVEKSWGISLGGTVATAVAVVMFIVGSGAALAQERHNGEEAEYGRPEGDTRLQYFMGVAESFGIVAFAYGGHCVIPDVHASLGHAEKDESRQAMRKAWTGAYLVIVPSYFLIVNLSYAAFGSGVSAFLIDDLKPHVSTAFLCVLYGFSLVNFFCLGAIYNQAAFVYIEEMLDRCHCSCRKTLPSHAEAEDAENRKTSLRKKIAIRVSYIGFGTLVGAMLPFFGDFAALSGAVGFTPCTFVYPFWLYNRSKEGREAPSWRRTVNWILAGVFLTLGTLAAIGSIYNIITNASSYTIFHSKSFIQY</sequence>
<accession>K0RFH5</accession>
<comment type="caution">
    <text evidence="8">The sequence shown here is derived from an EMBL/GenBank/DDBJ whole genome shotgun (WGS) entry which is preliminary data.</text>
</comment>
<evidence type="ECO:0000256" key="3">
    <source>
        <dbReference type="ARBA" id="ARBA00022692"/>
    </source>
</evidence>
<keyword evidence="5 6" id="KW-0472">Membrane</keyword>
<evidence type="ECO:0000259" key="7">
    <source>
        <dbReference type="Pfam" id="PF01490"/>
    </source>
</evidence>